<gene>
    <name evidence="1" type="ORF">NPIL_281521</name>
</gene>
<name>A0A8X6NW90_NEPPI</name>
<sequence>YCKIGVALLVTSVGLSCAAVALQTVIYEVMPSPMLSAVDNKPKYSAPPVFRILSAIKPKVG</sequence>
<keyword evidence="2" id="KW-1185">Reference proteome</keyword>
<protein>
    <submittedName>
        <fullName evidence="1">Uncharacterized protein</fullName>
    </submittedName>
</protein>
<comment type="caution">
    <text evidence="1">The sequence shown here is derived from an EMBL/GenBank/DDBJ whole genome shotgun (WGS) entry which is preliminary data.</text>
</comment>
<dbReference type="AlphaFoldDB" id="A0A8X6NW90"/>
<evidence type="ECO:0000313" key="1">
    <source>
        <dbReference type="EMBL" id="GFT35432.1"/>
    </source>
</evidence>
<reference evidence="1" key="1">
    <citation type="submission" date="2020-08" db="EMBL/GenBank/DDBJ databases">
        <title>Multicomponent nature underlies the extraordinary mechanical properties of spider dragline silk.</title>
        <authorList>
            <person name="Kono N."/>
            <person name="Nakamura H."/>
            <person name="Mori M."/>
            <person name="Yoshida Y."/>
            <person name="Ohtoshi R."/>
            <person name="Malay A.D."/>
            <person name="Moran D.A.P."/>
            <person name="Tomita M."/>
            <person name="Numata K."/>
            <person name="Arakawa K."/>
        </authorList>
    </citation>
    <scope>NUCLEOTIDE SEQUENCE</scope>
</reference>
<feature type="non-terminal residue" evidence="1">
    <location>
        <position position="1"/>
    </location>
</feature>
<proteinExistence type="predicted"/>
<dbReference type="EMBL" id="BMAW01013703">
    <property type="protein sequence ID" value="GFT35432.1"/>
    <property type="molecule type" value="Genomic_DNA"/>
</dbReference>
<dbReference type="Proteomes" id="UP000887013">
    <property type="component" value="Unassembled WGS sequence"/>
</dbReference>
<organism evidence="1 2">
    <name type="scientific">Nephila pilipes</name>
    <name type="common">Giant wood spider</name>
    <name type="synonym">Nephila maculata</name>
    <dbReference type="NCBI Taxonomy" id="299642"/>
    <lineage>
        <taxon>Eukaryota</taxon>
        <taxon>Metazoa</taxon>
        <taxon>Ecdysozoa</taxon>
        <taxon>Arthropoda</taxon>
        <taxon>Chelicerata</taxon>
        <taxon>Arachnida</taxon>
        <taxon>Araneae</taxon>
        <taxon>Araneomorphae</taxon>
        <taxon>Entelegynae</taxon>
        <taxon>Araneoidea</taxon>
        <taxon>Nephilidae</taxon>
        <taxon>Nephila</taxon>
    </lineage>
</organism>
<evidence type="ECO:0000313" key="2">
    <source>
        <dbReference type="Proteomes" id="UP000887013"/>
    </source>
</evidence>
<accession>A0A8X6NW90</accession>